<dbReference type="InterPro" id="IPR015797">
    <property type="entry name" value="NUDIX_hydrolase-like_dom_sf"/>
</dbReference>
<comment type="cofactor">
    <cofactor evidence="1">
        <name>Mg(2+)</name>
        <dbReference type="ChEBI" id="CHEBI:18420"/>
    </cofactor>
</comment>
<dbReference type="PROSITE" id="PS51462">
    <property type="entry name" value="NUDIX"/>
    <property type="match status" value="1"/>
</dbReference>
<evidence type="ECO:0000259" key="4">
    <source>
        <dbReference type="PROSITE" id="PS51462"/>
    </source>
</evidence>
<evidence type="ECO:0000313" key="6">
    <source>
        <dbReference type="Proteomes" id="UP000503399"/>
    </source>
</evidence>
<dbReference type="PRINTS" id="PR00502">
    <property type="entry name" value="NUDIXFAMILY"/>
</dbReference>
<evidence type="ECO:0000256" key="2">
    <source>
        <dbReference type="ARBA" id="ARBA00022801"/>
    </source>
</evidence>
<dbReference type="SUPFAM" id="SSF55811">
    <property type="entry name" value="Nudix"/>
    <property type="match status" value="1"/>
</dbReference>
<dbReference type="InterPro" id="IPR000086">
    <property type="entry name" value="NUDIX_hydrolase_dom"/>
</dbReference>
<dbReference type="AlphaFoldDB" id="A0A6F8ZGV8"/>
<evidence type="ECO:0000313" key="5">
    <source>
        <dbReference type="EMBL" id="CAB1128903.1"/>
    </source>
</evidence>
<dbReference type="PANTHER" id="PTHR43046:SF16">
    <property type="entry name" value="ADP-RIBOSE PYROPHOSPHATASE YJHB-RELATED"/>
    <property type="match status" value="1"/>
</dbReference>
<dbReference type="PANTHER" id="PTHR43046">
    <property type="entry name" value="GDP-MANNOSE MANNOSYL HYDROLASE"/>
    <property type="match status" value="1"/>
</dbReference>
<proteinExistence type="inferred from homology"/>
<gene>
    <name evidence="5" type="ORF">R50_1397</name>
</gene>
<protein>
    <submittedName>
        <fullName evidence="5">Nudix hydrolase domain-containing protein</fullName>
    </submittedName>
</protein>
<name>A0A6F8ZGV8_9FIRM</name>
<dbReference type="Gene3D" id="3.90.79.10">
    <property type="entry name" value="Nucleoside Triphosphate Pyrophosphohydrolase"/>
    <property type="match status" value="1"/>
</dbReference>
<keyword evidence="6" id="KW-1185">Reference proteome</keyword>
<evidence type="ECO:0000256" key="1">
    <source>
        <dbReference type="ARBA" id="ARBA00001946"/>
    </source>
</evidence>
<dbReference type="KEGG" id="hfv:R50_1397"/>
<feature type="domain" description="Nudix hydrolase" evidence="4">
    <location>
        <begin position="28"/>
        <end position="166"/>
    </location>
</feature>
<reference evidence="5 6" key="1">
    <citation type="submission" date="2020-02" db="EMBL/GenBank/DDBJ databases">
        <authorList>
            <person name="Hogendoorn C."/>
        </authorList>
    </citation>
    <scope>NUCLEOTIDE SEQUENCE [LARGE SCALE GENOMIC DNA]</scope>
    <source>
        <strain evidence="5">R501</strain>
    </source>
</reference>
<evidence type="ECO:0000256" key="3">
    <source>
        <dbReference type="RuleBase" id="RU003476"/>
    </source>
</evidence>
<dbReference type="Proteomes" id="UP000503399">
    <property type="component" value="Chromosome"/>
</dbReference>
<dbReference type="InterPro" id="IPR020084">
    <property type="entry name" value="NUDIX_hydrolase_CS"/>
</dbReference>
<sequence>MMHRQQLLSRAGRWCPAWAVWQAMWWTQSHFVVAVVGVVWASPDHVLLLRHSYRPRYPWGLPTGWVRAGETPETALLREIREESGLHLPGPLHPLGSALPRPRHLELGFWIDSGLEAGEAGAAGLAGTPSADGEVLAAGWYRTGHWPGPLMAGQEAWIARARRARQEAGRLA</sequence>
<keyword evidence="2 3" id="KW-0378">Hydrolase</keyword>
<organism evidence="5 6">
    <name type="scientific">Candidatus Hydrogenisulfobacillus filiaventi</name>
    <dbReference type="NCBI Taxonomy" id="2707344"/>
    <lineage>
        <taxon>Bacteria</taxon>
        <taxon>Bacillati</taxon>
        <taxon>Bacillota</taxon>
        <taxon>Clostridia</taxon>
        <taxon>Eubacteriales</taxon>
        <taxon>Clostridiales Family XVII. Incertae Sedis</taxon>
        <taxon>Candidatus Hydrogenisulfobacillus</taxon>
    </lineage>
</organism>
<dbReference type="EMBL" id="LR778114">
    <property type="protein sequence ID" value="CAB1128903.1"/>
    <property type="molecule type" value="Genomic_DNA"/>
</dbReference>
<accession>A0A6F8ZGV8</accession>
<dbReference type="Pfam" id="PF00293">
    <property type="entry name" value="NUDIX"/>
    <property type="match status" value="1"/>
</dbReference>
<comment type="similarity">
    <text evidence="3">Belongs to the Nudix hydrolase family.</text>
</comment>
<dbReference type="PROSITE" id="PS00893">
    <property type="entry name" value="NUDIX_BOX"/>
    <property type="match status" value="1"/>
</dbReference>
<dbReference type="CDD" id="cd02883">
    <property type="entry name" value="NUDIX_Hydrolase"/>
    <property type="match status" value="1"/>
</dbReference>
<dbReference type="InterPro" id="IPR020476">
    <property type="entry name" value="Nudix_hydrolase"/>
</dbReference>
<dbReference type="GO" id="GO:0016787">
    <property type="term" value="F:hydrolase activity"/>
    <property type="evidence" value="ECO:0007669"/>
    <property type="project" value="UniProtKB-KW"/>
</dbReference>